<feature type="compositionally biased region" description="Basic and acidic residues" evidence="2">
    <location>
        <begin position="278"/>
        <end position="295"/>
    </location>
</feature>
<proteinExistence type="predicted"/>
<name>A0A6A7B9E0_9PLEO</name>
<evidence type="ECO:0000256" key="1">
    <source>
        <dbReference type="SAM" id="Coils"/>
    </source>
</evidence>
<feature type="compositionally biased region" description="Basic and acidic residues" evidence="2">
    <location>
        <begin position="394"/>
        <end position="411"/>
    </location>
</feature>
<keyword evidence="1" id="KW-0175">Coiled coil</keyword>
<accession>A0A6A7B9E0</accession>
<organism evidence="3 4">
    <name type="scientific">Plenodomus tracheiphilus IPT5</name>
    <dbReference type="NCBI Taxonomy" id="1408161"/>
    <lineage>
        <taxon>Eukaryota</taxon>
        <taxon>Fungi</taxon>
        <taxon>Dikarya</taxon>
        <taxon>Ascomycota</taxon>
        <taxon>Pezizomycotina</taxon>
        <taxon>Dothideomycetes</taxon>
        <taxon>Pleosporomycetidae</taxon>
        <taxon>Pleosporales</taxon>
        <taxon>Pleosporineae</taxon>
        <taxon>Leptosphaeriaceae</taxon>
        <taxon>Plenodomus</taxon>
    </lineage>
</organism>
<feature type="region of interest" description="Disordered" evidence="2">
    <location>
        <begin position="394"/>
        <end position="447"/>
    </location>
</feature>
<sequence>MTNDDDHNPRRAPSRPEDNPFIAFRRFADSQVSSLLNTVFTLPATIANYNNAHQAREQCLFGKADERQCDKLHEIEAETAELRREGRELFREGDIQAVLKHSETLLKLERKAEEIRRDIVEEATRNGDIKDDGRDKVALVERVASQKGRDWGAEWDWGIPKPFDSERRAMQDNEESERSRELQEWEILLRLQSEVQRLVAAFDGAAWDDPPRQQSSETRTEHDDAQDRPWGPSWGFPIARDAVNSNAGGSWREAYEHLTREDQSDRHQRSRIAEAHDDPSYEYSHDHEDQHDEPPSPKVNCTFAGQQQQLQRADHVAETTDASYHNQTGEETEMDAYEHLVAGFDKFNSVAPTQRDGATGTPSILSTLTTTERTVTPDGLVTTKVVLKKRFADGREESSETIHTQKGEEMNPRSQRSWQTTDQPQIPSNGVESKGKNGSRNGWFWSS</sequence>
<evidence type="ECO:0000313" key="4">
    <source>
        <dbReference type="Proteomes" id="UP000799423"/>
    </source>
</evidence>
<gene>
    <name evidence="3" type="ORF">T440DRAFT_467339</name>
</gene>
<feature type="coiled-coil region" evidence="1">
    <location>
        <begin position="72"/>
        <end position="125"/>
    </location>
</feature>
<feature type="compositionally biased region" description="Polar residues" evidence="2">
    <location>
        <begin position="412"/>
        <end position="447"/>
    </location>
</feature>
<dbReference type="EMBL" id="MU006300">
    <property type="protein sequence ID" value="KAF2852101.1"/>
    <property type="molecule type" value="Genomic_DNA"/>
</dbReference>
<feature type="region of interest" description="Disordered" evidence="2">
    <location>
        <begin position="204"/>
        <end position="242"/>
    </location>
</feature>
<dbReference type="AlphaFoldDB" id="A0A6A7B9E0"/>
<keyword evidence="4" id="KW-1185">Reference proteome</keyword>
<dbReference type="Proteomes" id="UP000799423">
    <property type="component" value="Unassembled WGS sequence"/>
</dbReference>
<evidence type="ECO:0000256" key="2">
    <source>
        <dbReference type="SAM" id="MobiDB-lite"/>
    </source>
</evidence>
<feature type="region of interest" description="Disordered" evidence="2">
    <location>
        <begin position="278"/>
        <end position="300"/>
    </location>
</feature>
<dbReference type="OrthoDB" id="4586300at2759"/>
<evidence type="ECO:0000313" key="3">
    <source>
        <dbReference type="EMBL" id="KAF2852101.1"/>
    </source>
</evidence>
<feature type="compositionally biased region" description="Basic and acidic residues" evidence="2">
    <location>
        <begin position="218"/>
        <end position="227"/>
    </location>
</feature>
<reference evidence="3" key="1">
    <citation type="submission" date="2020-01" db="EMBL/GenBank/DDBJ databases">
        <authorList>
            <consortium name="DOE Joint Genome Institute"/>
            <person name="Haridas S."/>
            <person name="Albert R."/>
            <person name="Binder M."/>
            <person name="Bloem J."/>
            <person name="Labutti K."/>
            <person name="Salamov A."/>
            <person name="Andreopoulos B."/>
            <person name="Baker S.E."/>
            <person name="Barry K."/>
            <person name="Bills G."/>
            <person name="Bluhm B.H."/>
            <person name="Cannon C."/>
            <person name="Castanera R."/>
            <person name="Culley D.E."/>
            <person name="Daum C."/>
            <person name="Ezra D."/>
            <person name="Gonzalez J.B."/>
            <person name="Henrissat B."/>
            <person name="Kuo A."/>
            <person name="Liang C."/>
            <person name="Lipzen A."/>
            <person name="Lutzoni F."/>
            <person name="Magnuson J."/>
            <person name="Mondo S."/>
            <person name="Nolan M."/>
            <person name="Ohm R."/>
            <person name="Pangilinan J."/>
            <person name="Park H.-J."/>
            <person name="Ramirez L."/>
            <person name="Alfaro M."/>
            <person name="Sun H."/>
            <person name="Tritt A."/>
            <person name="Yoshinaga Y."/>
            <person name="Zwiers L.-H."/>
            <person name="Turgeon B.G."/>
            <person name="Goodwin S.B."/>
            <person name="Spatafora J.W."/>
            <person name="Crous P.W."/>
            <person name="Grigoriev I.V."/>
        </authorList>
    </citation>
    <scope>NUCLEOTIDE SEQUENCE</scope>
    <source>
        <strain evidence="3">IPT5</strain>
    </source>
</reference>
<protein>
    <submittedName>
        <fullName evidence="3">Uncharacterized protein</fullName>
    </submittedName>
</protein>